<name>A0ABV6A7J1_9PSEU</name>
<dbReference type="SUPFAM" id="SSF52788">
    <property type="entry name" value="Phosphotyrosine protein phosphatases I"/>
    <property type="match status" value="1"/>
</dbReference>
<dbReference type="SMART" id="SM00226">
    <property type="entry name" value="LMWPc"/>
    <property type="match status" value="1"/>
</dbReference>
<dbReference type="Gene3D" id="3.40.50.2300">
    <property type="match status" value="1"/>
</dbReference>
<evidence type="ECO:0000313" key="7">
    <source>
        <dbReference type="Proteomes" id="UP001589693"/>
    </source>
</evidence>
<evidence type="ECO:0000256" key="4">
    <source>
        <dbReference type="ARBA" id="ARBA00022912"/>
    </source>
</evidence>
<accession>A0ABV6A7J1</accession>
<evidence type="ECO:0000256" key="1">
    <source>
        <dbReference type="ARBA" id="ARBA00011063"/>
    </source>
</evidence>
<dbReference type="EC" id="3.1.3.48" evidence="2"/>
<dbReference type="InterPro" id="IPR023485">
    <property type="entry name" value="Ptyr_pPase"/>
</dbReference>
<dbReference type="PRINTS" id="PR00719">
    <property type="entry name" value="LMWPTPASE"/>
</dbReference>
<evidence type="ECO:0000256" key="2">
    <source>
        <dbReference type="ARBA" id="ARBA00013064"/>
    </source>
</evidence>
<dbReference type="Proteomes" id="UP001589693">
    <property type="component" value="Unassembled WGS sequence"/>
</dbReference>
<dbReference type="PANTHER" id="PTHR11717:SF7">
    <property type="entry name" value="LOW MOLECULAR WEIGHT PHOSPHOTYROSINE PROTEIN PHOSPHATASE"/>
    <property type="match status" value="1"/>
</dbReference>
<dbReference type="PANTHER" id="PTHR11717">
    <property type="entry name" value="LOW MOLECULAR WEIGHT PROTEIN TYROSINE PHOSPHATASE"/>
    <property type="match status" value="1"/>
</dbReference>
<gene>
    <name evidence="6" type="ORF">ACFFQA_34625</name>
</gene>
<keyword evidence="7" id="KW-1185">Reference proteome</keyword>
<keyword evidence="4" id="KW-0904">Protein phosphatase</keyword>
<dbReference type="RefSeq" id="WP_377861518.1">
    <property type="nucleotide sequence ID" value="NZ_JBHLZU010000033.1"/>
</dbReference>
<protein>
    <recommendedName>
        <fullName evidence="2">protein-tyrosine-phosphatase</fullName>
        <ecNumber evidence="2">3.1.3.48</ecNumber>
    </recommendedName>
</protein>
<dbReference type="CDD" id="cd16343">
    <property type="entry name" value="LMWPTP"/>
    <property type="match status" value="1"/>
</dbReference>
<reference evidence="6 7" key="1">
    <citation type="submission" date="2024-09" db="EMBL/GenBank/DDBJ databases">
        <authorList>
            <person name="Sun Q."/>
            <person name="Mori K."/>
        </authorList>
    </citation>
    <scope>NUCLEOTIDE SEQUENCE [LARGE SCALE GENOMIC DNA]</scope>
    <source>
        <strain evidence="6 7">TBRC 7907</strain>
    </source>
</reference>
<organism evidence="6 7">
    <name type="scientific">Allokutzneria oryzae</name>
    <dbReference type="NCBI Taxonomy" id="1378989"/>
    <lineage>
        <taxon>Bacteria</taxon>
        <taxon>Bacillati</taxon>
        <taxon>Actinomycetota</taxon>
        <taxon>Actinomycetes</taxon>
        <taxon>Pseudonocardiales</taxon>
        <taxon>Pseudonocardiaceae</taxon>
        <taxon>Allokutzneria</taxon>
    </lineage>
</organism>
<evidence type="ECO:0000313" key="6">
    <source>
        <dbReference type="EMBL" id="MFB9909101.1"/>
    </source>
</evidence>
<dbReference type="InterPro" id="IPR036196">
    <property type="entry name" value="Ptyr_pPase_sf"/>
</dbReference>
<evidence type="ECO:0000259" key="5">
    <source>
        <dbReference type="SMART" id="SM00226"/>
    </source>
</evidence>
<sequence>MSSRPSEHDLHICFVCTGNICRSPMAALVFAEHLRREALADRVRVTSSGTGPWHVGEKIDSRAGATLREHGYPTAHTAAQVGEAHLEADLLVALDSGHARDLRRLVDDPARIRLLRSFGPEGGDLDVPDPYYGGRRGFTEVLGMIEAASPGLVAWVKENLPE</sequence>
<proteinExistence type="inferred from homology"/>
<dbReference type="InterPro" id="IPR017867">
    <property type="entry name" value="Tyr_phospatase_low_mol_wt"/>
</dbReference>
<dbReference type="GO" id="GO:0004725">
    <property type="term" value="F:protein tyrosine phosphatase activity"/>
    <property type="evidence" value="ECO:0007669"/>
    <property type="project" value="UniProtKB-EC"/>
</dbReference>
<dbReference type="InterPro" id="IPR050438">
    <property type="entry name" value="LMW_PTPase"/>
</dbReference>
<dbReference type="Pfam" id="PF01451">
    <property type="entry name" value="LMWPc"/>
    <property type="match status" value="1"/>
</dbReference>
<keyword evidence="3 6" id="KW-0378">Hydrolase</keyword>
<comment type="caution">
    <text evidence="6">The sequence shown here is derived from an EMBL/GenBank/DDBJ whole genome shotgun (WGS) entry which is preliminary data.</text>
</comment>
<dbReference type="EMBL" id="JBHLZU010000033">
    <property type="protein sequence ID" value="MFB9909101.1"/>
    <property type="molecule type" value="Genomic_DNA"/>
</dbReference>
<comment type="similarity">
    <text evidence="1">Belongs to the low molecular weight phosphotyrosine protein phosphatase family.</text>
</comment>
<evidence type="ECO:0000256" key="3">
    <source>
        <dbReference type="ARBA" id="ARBA00022801"/>
    </source>
</evidence>
<feature type="domain" description="Phosphotyrosine protein phosphatase I" evidence="5">
    <location>
        <begin position="10"/>
        <end position="155"/>
    </location>
</feature>